<keyword evidence="1" id="KW-0645">Protease</keyword>
<evidence type="ECO:0000313" key="12">
    <source>
        <dbReference type="EMBL" id="GMF28884.1"/>
    </source>
</evidence>
<dbReference type="PROSITE" id="PS50994">
    <property type="entry name" value="INTEGRASE"/>
    <property type="match status" value="1"/>
</dbReference>
<keyword evidence="8" id="KW-0808">Transferase</keyword>
<dbReference type="InterPro" id="IPR041588">
    <property type="entry name" value="Integrase_H2C2"/>
</dbReference>
<dbReference type="SUPFAM" id="SSF53098">
    <property type="entry name" value="Ribonuclease H-like"/>
    <property type="match status" value="1"/>
</dbReference>
<dbReference type="Proteomes" id="UP001165121">
    <property type="component" value="Unassembled WGS sequence"/>
</dbReference>
<dbReference type="GO" id="GO:0006508">
    <property type="term" value="P:proteolysis"/>
    <property type="evidence" value="ECO:0007669"/>
    <property type="project" value="UniProtKB-KW"/>
</dbReference>
<evidence type="ECO:0000256" key="7">
    <source>
        <dbReference type="ARBA" id="ARBA00022918"/>
    </source>
</evidence>
<dbReference type="PANTHER" id="PTHR37984:SF5">
    <property type="entry name" value="PROTEIN NYNRIN-LIKE"/>
    <property type="match status" value="1"/>
</dbReference>
<evidence type="ECO:0000259" key="11">
    <source>
        <dbReference type="PROSITE" id="PS50994"/>
    </source>
</evidence>
<keyword evidence="13" id="KW-1185">Reference proteome</keyword>
<keyword evidence="5" id="KW-0460">Magnesium</keyword>
<gene>
    <name evidence="12" type="ORF">Pfra01_000606700</name>
</gene>
<keyword evidence="8" id="KW-0239">DNA-directed DNA polymerase</keyword>
<evidence type="ECO:0000256" key="2">
    <source>
        <dbReference type="ARBA" id="ARBA00022723"/>
    </source>
</evidence>
<keyword evidence="8" id="KW-0548">Nucleotidyltransferase</keyword>
<dbReference type="GO" id="GO:0015074">
    <property type="term" value="P:DNA integration"/>
    <property type="evidence" value="ECO:0007669"/>
    <property type="project" value="UniProtKB-KW"/>
</dbReference>
<dbReference type="EMBL" id="BSXT01000505">
    <property type="protein sequence ID" value="GMF28884.1"/>
    <property type="molecule type" value="Genomic_DNA"/>
</dbReference>
<dbReference type="Gene3D" id="3.30.420.10">
    <property type="entry name" value="Ribonuclease H-like superfamily/Ribonuclease H"/>
    <property type="match status" value="1"/>
</dbReference>
<dbReference type="GO" id="GO:0046872">
    <property type="term" value="F:metal ion binding"/>
    <property type="evidence" value="ECO:0007669"/>
    <property type="project" value="UniProtKB-KW"/>
</dbReference>
<dbReference type="InterPro" id="IPR056924">
    <property type="entry name" value="SH3_Tf2-1"/>
</dbReference>
<name>A0A9W6U9Y2_9STRA</name>
<dbReference type="InterPro" id="IPR012337">
    <property type="entry name" value="RNaseH-like_sf"/>
</dbReference>
<dbReference type="InterPro" id="IPR036397">
    <property type="entry name" value="RNaseH_sf"/>
</dbReference>
<dbReference type="AlphaFoldDB" id="A0A9W6U9Y2"/>
<dbReference type="Gene3D" id="1.10.340.70">
    <property type="match status" value="1"/>
</dbReference>
<evidence type="ECO:0000256" key="6">
    <source>
        <dbReference type="ARBA" id="ARBA00022908"/>
    </source>
</evidence>
<dbReference type="OrthoDB" id="123497at2759"/>
<evidence type="ECO:0000256" key="9">
    <source>
        <dbReference type="ARBA" id="ARBA00023125"/>
    </source>
</evidence>
<dbReference type="GO" id="GO:0004190">
    <property type="term" value="F:aspartic-type endopeptidase activity"/>
    <property type="evidence" value="ECO:0007669"/>
    <property type="project" value="UniProtKB-KW"/>
</dbReference>
<evidence type="ECO:0000256" key="8">
    <source>
        <dbReference type="ARBA" id="ARBA00022932"/>
    </source>
</evidence>
<evidence type="ECO:0000313" key="13">
    <source>
        <dbReference type="Proteomes" id="UP001165121"/>
    </source>
</evidence>
<keyword evidence="6" id="KW-0229">DNA integration</keyword>
<proteinExistence type="predicted"/>
<keyword evidence="9" id="KW-0238">DNA-binding</keyword>
<dbReference type="GO" id="GO:0006310">
    <property type="term" value="P:DNA recombination"/>
    <property type="evidence" value="ECO:0007669"/>
    <property type="project" value="UniProtKB-KW"/>
</dbReference>
<organism evidence="12 13">
    <name type="scientific">Phytophthora fragariaefolia</name>
    <dbReference type="NCBI Taxonomy" id="1490495"/>
    <lineage>
        <taxon>Eukaryota</taxon>
        <taxon>Sar</taxon>
        <taxon>Stramenopiles</taxon>
        <taxon>Oomycota</taxon>
        <taxon>Peronosporomycetes</taxon>
        <taxon>Peronosporales</taxon>
        <taxon>Peronosporaceae</taxon>
        <taxon>Phytophthora</taxon>
    </lineage>
</organism>
<keyword evidence="10" id="KW-0233">DNA recombination</keyword>
<keyword evidence="3" id="KW-0064">Aspartyl protease</keyword>
<dbReference type="GO" id="GO:0003677">
    <property type="term" value="F:DNA binding"/>
    <property type="evidence" value="ECO:0007669"/>
    <property type="project" value="UniProtKB-KW"/>
</dbReference>
<dbReference type="InterPro" id="IPR050951">
    <property type="entry name" value="Retrovirus_Pol_polyprotein"/>
</dbReference>
<protein>
    <submittedName>
        <fullName evidence="12">Unnamed protein product</fullName>
    </submittedName>
</protein>
<sequence length="412" mass="47261">MMYRENYSKDKIFGPIIHDITAESDTGSRRLRRFMYEDGLLFFQVRPDTPRRLCIPDAPGLRNAQIFEDHDTPARGHPGQSKTLLLLLEKYYWRGMADSVQCYVSSCELCQRNKYVRGKPAGLLHPLEIPARRWTDISTDFMTQLPQTRSGHDAVIVIVDRLTKRGHFLPTRTGDSATDTARLFCDFHQRLHGLPSTIVSDRDPKFTSKLWEQIMILQGTQLRLRTAFRPSMDGQSEVTIRFVNEYIRHFISPHHDDWDSLFALAEFAYNSRMHTSIGMSPFVADLGYQPRSVADCVVPVTRASRASKFITHQQAILAEAQDAMAAAQERWHVAYDRNRPQLHFNIGDFVLLSTQNLALAHSGTEGKRKFAPRYIGPYQIIQITGPDTFKLALPPELRLHPENHVSRLRPYA</sequence>
<keyword evidence="2" id="KW-0479">Metal-binding</keyword>
<evidence type="ECO:0000256" key="1">
    <source>
        <dbReference type="ARBA" id="ARBA00022670"/>
    </source>
</evidence>
<evidence type="ECO:0000256" key="5">
    <source>
        <dbReference type="ARBA" id="ARBA00022842"/>
    </source>
</evidence>
<dbReference type="GO" id="GO:0003964">
    <property type="term" value="F:RNA-directed DNA polymerase activity"/>
    <property type="evidence" value="ECO:0007669"/>
    <property type="project" value="UniProtKB-KW"/>
</dbReference>
<dbReference type="PANTHER" id="PTHR37984">
    <property type="entry name" value="PROTEIN CBG26694"/>
    <property type="match status" value="1"/>
</dbReference>
<dbReference type="InterPro" id="IPR001584">
    <property type="entry name" value="Integrase_cat-core"/>
</dbReference>
<accession>A0A9W6U9Y2</accession>
<dbReference type="GO" id="GO:0003887">
    <property type="term" value="F:DNA-directed DNA polymerase activity"/>
    <property type="evidence" value="ECO:0007669"/>
    <property type="project" value="UniProtKB-KW"/>
</dbReference>
<evidence type="ECO:0000256" key="4">
    <source>
        <dbReference type="ARBA" id="ARBA00022801"/>
    </source>
</evidence>
<feature type="domain" description="Integrase catalytic" evidence="11">
    <location>
        <begin position="126"/>
        <end position="289"/>
    </location>
</feature>
<evidence type="ECO:0000256" key="3">
    <source>
        <dbReference type="ARBA" id="ARBA00022750"/>
    </source>
</evidence>
<keyword evidence="7" id="KW-0695">RNA-directed DNA polymerase</keyword>
<keyword evidence="4" id="KW-0378">Hydrolase</keyword>
<evidence type="ECO:0000256" key="10">
    <source>
        <dbReference type="ARBA" id="ARBA00023172"/>
    </source>
</evidence>
<comment type="caution">
    <text evidence="12">The sequence shown here is derived from an EMBL/GenBank/DDBJ whole genome shotgun (WGS) entry which is preliminary data.</text>
</comment>
<dbReference type="Pfam" id="PF24626">
    <property type="entry name" value="SH3_Tf2-1"/>
    <property type="match status" value="1"/>
</dbReference>
<dbReference type="Pfam" id="PF17921">
    <property type="entry name" value="Integrase_H2C2"/>
    <property type="match status" value="1"/>
</dbReference>
<reference evidence="12" key="1">
    <citation type="submission" date="2023-04" db="EMBL/GenBank/DDBJ databases">
        <title>Phytophthora fragariaefolia NBRC 109709.</title>
        <authorList>
            <person name="Ichikawa N."/>
            <person name="Sato H."/>
            <person name="Tonouchi N."/>
        </authorList>
    </citation>
    <scope>NUCLEOTIDE SEQUENCE</scope>
    <source>
        <strain evidence="12">NBRC 109709</strain>
    </source>
</reference>